<name>A0ABQ6ZBB7_9GAMM</name>
<dbReference type="InterPro" id="IPR029068">
    <property type="entry name" value="Glyas_Bleomycin-R_OHBP_Dase"/>
</dbReference>
<sequence>MPRKLFVNLPVKDLDRSVAFFTALGFNFNPQFTDANATCMIVSDDSFVMLLVEPFFQGFTAKPLGDARQQTEVLLAFSLDSREEVDELVGKAVAAGATITQPARDHGFMYQQSFADLDGHQWEPFFMDPDAVPPST</sequence>
<dbReference type="SUPFAM" id="SSF54593">
    <property type="entry name" value="Glyoxalase/Bleomycin resistance protein/Dihydroxybiphenyl dioxygenase"/>
    <property type="match status" value="1"/>
</dbReference>
<reference evidence="2 3" key="1">
    <citation type="submission" date="2017-10" db="EMBL/GenBank/DDBJ databases">
        <title>Whole genome sequencing of members of genus Pseudoxanthomonas.</title>
        <authorList>
            <person name="Kumar S."/>
            <person name="Bansal K."/>
            <person name="Kaur A."/>
            <person name="Patil P."/>
            <person name="Sharma S."/>
            <person name="Patil P.B."/>
        </authorList>
    </citation>
    <scope>NUCLEOTIDE SEQUENCE [LARGE SCALE GENOMIC DNA]</scope>
    <source>
        <strain evidence="2 3">DSM 17801</strain>
    </source>
</reference>
<evidence type="ECO:0000259" key="1">
    <source>
        <dbReference type="PROSITE" id="PS51819"/>
    </source>
</evidence>
<proteinExistence type="predicted"/>
<protein>
    <submittedName>
        <fullName evidence="2">Glyoxalase</fullName>
    </submittedName>
</protein>
<dbReference type="EMBL" id="PDWN01000001">
    <property type="protein sequence ID" value="KAF1697361.1"/>
    <property type="molecule type" value="Genomic_DNA"/>
</dbReference>
<comment type="caution">
    <text evidence="2">The sequence shown here is derived from an EMBL/GenBank/DDBJ whole genome shotgun (WGS) entry which is preliminary data.</text>
</comment>
<feature type="domain" description="VOC" evidence="1">
    <location>
        <begin position="3"/>
        <end position="127"/>
    </location>
</feature>
<dbReference type="PANTHER" id="PTHR36503:SF2">
    <property type="entry name" value="BLR2408 PROTEIN"/>
    <property type="match status" value="1"/>
</dbReference>
<organism evidence="2 3">
    <name type="scientific">Pseudoxanthomonas daejeonensis</name>
    <dbReference type="NCBI Taxonomy" id="266062"/>
    <lineage>
        <taxon>Bacteria</taxon>
        <taxon>Pseudomonadati</taxon>
        <taxon>Pseudomonadota</taxon>
        <taxon>Gammaproteobacteria</taxon>
        <taxon>Lysobacterales</taxon>
        <taxon>Lysobacteraceae</taxon>
        <taxon>Pseudoxanthomonas</taxon>
    </lineage>
</organism>
<dbReference type="PROSITE" id="PS51819">
    <property type="entry name" value="VOC"/>
    <property type="match status" value="1"/>
</dbReference>
<dbReference type="InterPro" id="IPR037523">
    <property type="entry name" value="VOC_core"/>
</dbReference>
<evidence type="ECO:0000313" key="2">
    <source>
        <dbReference type="EMBL" id="KAF1697361.1"/>
    </source>
</evidence>
<dbReference type="Gene3D" id="3.10.180.10">
    <property type="entry name" value="2,3-Dihydroxybiphenyl 1,2-Dioxygenase, domain 1"/>
    <property type="match status" value="1"/>
</dbReference>
<dbReference type="RefSeq" id="WP_162407980.1">
    <property type="nucleotide sequence ID" value="NZ_PDWN01000001.1"/>
</dbReference>
<dbReference type="InterPro" id="IPR053863">
    <property type="entry name" value="Glyoxy/Ble-like_N"/>
</dbReference>
<dbReference type="Proteomes" id="UP000788419">
    <property type="component" value="Unassembled WGS sequence"/>
</dbReference>
<dbReference type="PANTHER" id="PTHR36503">
    <property type="entry name" value="BLR2520 PROTEIN"/>
    <property type="match status" value="1"/>
</dbReference>
<accession>A0ABQ6ZBB7</accession>
<evidence type="ECO:0000313" key="3">
    <source>
        <dbReference type="Proteomes" id="UP000788419"/>
    </source>
</evidence>
<gene>
    <name evidence="2" type="ORF">CSC65_00345</name>
</gene>
<keyword evidence="3" id="KW-1185">Reference proteome</keyword>
<dbReference type="Pfam" id="PF22677">
    <property type="entry name" value="Ble-like_N"/>
    <property type="match status" value="1"/>
</dbReference>